<keyword evidence="5" id="KW-0496">Mitochondrion</keyword>
<proteinExistence type="predicted"/>
<dbReference type="SMART" id="SM00248">
    <property type="entry name" value="ANK"/>
    <property type="match status" value="6"/>
</dbReference>
<evidence type="ECO:0000313" key="8">
    <source>
        <dbReference type="EMBL" id="CAD7227007.1"/>
    </source>
</evidence>
<dbReference type="Pfam" id="PF12796">
    <property type="entry name" value="Ank_2"/>
    <property type="match status" value="2"/>
</dbReference>
<evidence type="ECO:0000256" key="6">
    <source>
        <dbReference type="ARBA" id="ARBA00023274"/>
    </source>
</evidence>
<feature type="region of interest" description="Disordered" evidence="7">
    <location>
        <begin position="789"/>
        <end position="813"/>
    </location>
</feature>
<dbReference type="InterPro" id="IPR010793">
    <property type="entry name" value="Ribosomal_mL37/mL65"/>
</dbReference>
<comment type="subcellular location">
    <subcellularLocation>
        <location evidence="1">Mitochondrion</location>
    </subcellularLocation>
</comment>
<dbReference type="OrthoDB" id="3246549at2759"/>
<evidence type="ECO:0000256" key="7">
    <source>
        <dbReference type="SAM" id="MobiDB-lite"/>
    </source>
</evidence>
<organism evidence="8">
    <name type="scientific">Cyprideis torosa</name>
    <dbReference type="NCBI Taxonomy" id="163714"/>
    <lineage>
        <taxon>Eukaryota</taxon>
        <taxon>Metazoa</taxon>
        <taxon>Ecdysozoa</taxon>
        <taxon>Arthropoda</taxon>
        <taxon>Crustacea</taxon>
        <taxon>Oligostraca</taxon>
        <taxon>Ostracoda</taxon>
        <taxon>Podocopa</taxon>
        <taxon>Podocopida</taxon>
        <taxon>Cytherocopina</taxon>
        <taxon>Cytheroidea</taxon>
        <taxon>Cytherideidae</taxon>
        <taxon>Cyprideis</taxon>
    </lineage>
</organism>
<dbReference type="Gene3D" id="1.25.40.20">
    <property type="entry name" value="Ankyrin repeat-containing domain"/>
    <property type="match status" value="3"/>
</dbReference>
<accession>A0A7R8WDB4</accession>
<dbReference type="Pfam" id="PF07147">
    <property type="entry name" value="PDCD9"/>
    <property type="match status" value="1"/>
</dbReference>
<name>A0A7R8WDB4_9CRUS</name>
<feature type="region of interest" description="Disordered" evidence="7">
    <location>
        <begin position="1"/>
        <end position="25"/>
    </location>
</feature>
<gene>
    <name evidence="8" type="ORF">CTOB1V02_LOCUS4918</name>
</gene>
<dbReference type="InterPro" id="IPR002110">
    <property type="entry name" value="Ankyrin_rpt"/>
</dbReference>
<evidence type="ECO:0000256" key="3">
    <source>
        <dbReference type="ARBA" id="ARBA00022980"/>
    </source>
</evidence>
<dbReference type="EMBL" id="OB661001">
    <property type="protein sequence ID" value="CAD7227007.1"/>
    <property type="molecule type" value="Genomic_DNA"/>
</dbReference>
<dbReference type="PANTHER" id="PTHR24198:SF165">
    <property type="entry name" value="ANKYRIN REPEAT-CONTAINING PROTEIN-RELATED"/>
    <property type="match status" value="1"/>
</dbReference>
<keyword evidence="4" id="KW-0040">ANK repeat</keyword>
<dbReference type="InterPro" id="IPR036770">
    <property type="entry name" value="Ankyrin_rpt-contain_sf"/>
</dbReference>
<dbReference type="GO" id="GO:0005840">
    <property type="term" value="C:ribosome"/>
    <property type="evidence" value="ECO:0007669"/>
    <property type="project" value="UniProtKB-KW"/>
</dbReference>
<dbReference type="PRINTS" id="PR01415">
    <property type="entry name" value="ANKYRIN"/>
</dbReference>
<dbReference type="SUPFAM" id="SSF48403">
    <property type="entry name" value="Ankyrin repeat"/>
    <property type="match status" value="2"/>
</dbReference>
<dbReference type="Pfam" id="PF00023">
    <property type="entry name" value="Ank"/>
    <property type="match status" value="1"/>
</dbReference>
<dbReference type="GO" id="GO:0003735">
    <property type="term" value="F:structural constituent of ribosome"/>
    <property type="evidence" value="ECO:0007669"/>
    <property type="project" value="InterPro"/>
</dbReference>
<dbReference type="GO" id="GO:0006412">
    <property type="term" value="P:translation"/>
    <property type="evidence" value="ECO:0007669"/>
    <property type="project" value="InterPro"/>
</dbReference>
<reference evidence="8" key="1">
    <citation type="submission" date="2020-11" db="EMBL/GenBank/DDBJ databases">
        <authorList>
            <person name="Tran Van P."/>
        </authorList>
    </citation>
    <scope>NUCLEOTIDE SEQUENCE</scope>
</reference>
<keyword evidence="2" id="KW-0677">Repeat</keyword>
<sequence>MGENAKSRDHPLSQSPTLLTDEEKKREESVQQHLFLDLCRRCQLATAASRLPPLLLHSLLNLPSARDKRDLVGTLYQGAPPLVHAARSGNPWLVDLLISELNADLEARGVHHCGEPPTVHRGTALWVASVCGHLEVVRILCERGAQLEARTETGTTPLIAACYWSRLDVVEYLLSRGANVHALNHNGGTCLINGVQSPAITRMLLSKGALVSSQDNCGRTALHYAVEGGYPETVSILLDAGADPWQPDAKGDDALRVACLTGHVDIADKLVTSPEESTSDTCTDSVSPPCLPSLSQEDAYRLMGCSILSWDLEQCRELWLQAGDTEQERTTEDLLIVTRRDLYPGGEAQNRRTIFQVKEWKRTHELSGMDSDTFHCQSLLIYHRLLGPNHQCTWLKMWEYGLGWLRSGAYEEGFTLLQEVVFRKVDILGILSRETGRAFSCVVQFYIASISATAPPMLNGSHSRVIVPIICSLLLRLLSSPALPLGIHLASRPPQCRRQRMALEDLMKGVLQLIHVMLNSVSPPSPLIPHVRSLVTTDPRGLLGESLLHMTVSPQHVFHKLTALDHQERVALREFSGGAAQVEMFPSFSVASLLLSCGSDPNAYTKWGSTPLHVASEPRNFEQDVVDVLLSHGAHLDVADMRHGSSASPLVRLTSNPQCVIYPLRYTSLKCLSARAIREKWTRKQQEALHDPTLVPRELWITPIQSNTTTDVRFKIVDWQYSFLPAMRLTLALLRRNLVADALHYKRNLWITHRQRKVTNDGTSEYIRSLGHEVQDALEFIKEDFPWRQTPTDYEGPPPDPFAKAEPPKPTSRRLHYNMKSTLVNGLIQAEGLTKTVAIKGLPKTLVDLVAEQTAQTESSEDLQEMLKQIVVGSVNYDAWQEKLPRELVEVERPEYISIKHKRQYGVPFERRCGLLFDSLSRIAARLGPPNILFNRTSLEDVSTCLHLDKDGIPLVFTSEVARAAFSSKPLRPMATNEETARAAEVDIPVQMYPVSPMASLKESLDYPASPHFPMPKTHNDPHLHTIVLANLLPEKVLPLDAKLARPLVHSFAWAAAHARTMWGSSITKLPEPVTIQCIHTDGQDFNFSCFQLNTLDINGCSGVKNFYWFTDPLVAYESMGFRDGLLFCDGFDETPINHFLAFLRNQ</sequence>
<keyword evidence="6" id="KW-0687">Ribonucleoprotein</keyword>
<dbReference type="GO" id="GO:1990904">
    <property type="term" value="C:ribonucleoprotein complex"/>
    <property type="evidence" value="ECO:0007669"/>
    <property type="project" value="UniProtKB-KW"/>
</dbReference>
<evidence type="ECO:0000256" key="4">
    <source>
        <dbReference type="ARBA" id="ARBA00023043"/>
    </source>
</evidence>
<dbReference type="PANTHER" id="PTHR24198">
    <property type="entry name" value="ANKYRIN REPEAT AND PROTEIN KINASE DOMAIN-CONTAINING PROTEIN"/>
    <property type="match status" value="1"/>
</dbReference>
<evidence type="ECO:0000256" key="5">
    <source>
        <dbReference type="ARBA" id="ARBA00023128"/>
    </source>
</evidence>
<evidence type="ECO:0000256" key="2">
    <source>
        <dbReference type="ARBA" id="ARBA00022737"/>
    </source>
</evidence>
<protein>
    <submittedName>
        <fullName evidence="8">Uncharacterized protein</fullName>
    </submittedName>
</protein>
<dbReference type="GO" id="GO:0005739">
    <property type="term" value="C:mitochondrion"/>
    <property type="evidence" value="ECO:0007669"/>
    <property type="project" value="UniProtKB-SubCell"/>
</dbReference>
<evidence type="ECO:0000256" key="1">
    <source>
        <dbReference type="ARBA" id="ARBA00004173"/>
    </source>
</evidence>
<dbReference type="AlphaFoldDB" id="A0A7R8WDB4"/>
<keyword evidence="3" id="KW-0689">Ribosomal protein</keyword>
<feature type="compositionally biased region" description="Basic and acidic residues" evidence="7">
    <location>
        <begin position="1"/>
        <end position="11"/>
    </location>
</feature>
<dbReference type="PROSITE" id="PS50088">
    <property type="entry name" value="ANK_REPEAT"/>
    <property type="match status" value="4"/>
</dbReference>
<dbReference type="PROSITE" id="PS50297">
    <property type="entry name" value="ANK_REP_REGION"/>
    <property type="match status" value="3"/>
</dbReference>